<accession>A0A9P0AFF5</accession>
<evidence type="ECO:0000256" key="10">
    <source>
        <dbReference type="RuleBase" id="RU363034"/>
    </source>
</evidence>
<sequence length="323" mass="35105">MGSSIWIVTLGVFANVMICAHSARQQDDMEKSVSTDTVKKLTSLPGNEDCGISGSKTGRIVGGEPAKLGAWPWIGAVGKKQGGNKYFWFCGSSLISDRHVISAAHCFLPRGEKPLTVKGLTVKFGAINLSDNDKDGSKPDYVPVAKITAHPLFKPESISEGYDIAVLTLKRKVQFSELVRPVCLPHKNIFFTNKDFEGYQPFVAGWGKLDEEGDTAKILMQVQLPLLSTEDCLGLLEENSNAIMHPDSVCALAEGKDACSGDSGGPLMLPIEDRYYLYGVVSYGDGCAKPDSPGVYNKVHTHLKWIADQLDEPLNFLVRLLLG</sequence>
<keyword evidence="6 10" id="KW-0720">Serine protease</keyword>
<evidence type="ECO:0000256" key="8">
    <source>
        <dbReference type="ARBA" id="ARBA00052079"/>
    </source>
</evidence>
<dbReference type="InterPro" id="IPR001254">
    <property type="entry name" value="Trypsin_dom"/>
</dbReference>
<dbReference type="Proteomes" id="UP001152759">
    <property type="component" value="Chromosome 7"/>
</dbReference>
<dbReference type="GO" id="GO:0006508">
    <property type="term" value="P:proteolysis"/>
    <property type="evidence" value="ECO:0007669"/>
    <property type="project" value="UniProtKB-KW"/>
</dbReference>
<keyword evidence="5" id="KW-0353">Hemolymph clotting</keyword>
<dbReference type="PROSITE" id="PS00134">
    <property type="entry name" value="TRYPSIN_HIS"/>
    <property type="match status" value="1"/>
</dbReference>
<dbReference type="GO" id="GO:0042381">
    <property type="term" value="P:hemolymph coagulation"/>
    <property type="evidence" value="ECO:0007669"/>
    <property type="project" value="UniProtKB-KW"/>
</dbReference>
<evidence type="ECO:0000256" key="5">
    <source>
        <dbReference type="ARBA" id="ARBA00022820"/>
    </source>
</evidence>
<dbReference type="InterPro" id="IPR009003">
    <property type="entry name" value="Peptidase_S1_PA"/>
</dbReference>
<dbReference type="PANTHER" id="PTHR24252:SF7">
    <property type="entry name" value="HYALIN"/>
    <property type="match status" value="1"/>
</dbReference>
<dbReference type="GO" id="GO:0004252">
    <property type="term" value="F:serine-type endopeptidase activity"/>
    <property type="evidence" value="ECO:0007669"/>
    <property type="project" value="InterPro"/>
</dbReference>
<evidence type="ECO:0000313" key="14">
    <source>
        <dbReference type="Proteomes" id="UP001152759"/>
    </source>
</evidence>
<reference evidence="13" key="1">
    <citation type="submission" date="2021-12" db="EMBL/GenBank/DDBJ databases">
        <authorList>
            <person name="King R."/>
        </authorList>
    </citation>
    <scope>NUCLEOTIDE SEQUENCE</scope>
</reference>
<dbReference type="InterPro" id="IPR043504">
    <property type="entry name" value="Peptidase_S1_PA_chymotrypsin"/>
</dbReference>
<evidence type="ECO:0000259" key="12">
    <source>
        <dbReference type="PROSITE" id="PS50240"/>
    </source>
</evidence>
<evidence type="ECO:0000256" key="6">
    <source>
        <dbReference type="ARBA" id="ARBA00022825"/>
    </source>
</evidence>
<dbReference type="InterPro" id="IPR001314">
    <property type="entry name" value="Peptidase_S1A"/>
</dbReference>
<dbReference type="PROSITE" id="PS00135">
    <property type="entry name" value="TRYPSIN_SER"/>
    <property type="match status" value="1"/>
</dbReference>
<evidence type="ECO:0000313" key="13">
    <source>
        <dbReference type="EMBL" id="CAH0393371.1"/>
    </source>
</evidence>
<name>A0A9P0AFF5_BEMTA</name>
<keyword evidence="14" id="KW-1185">Reference proteome</keyword>
<dbReference type="InterPro" id="IPR033116">
    <property type="entry name" value="TRYPSIN_SER"/>
</dbReference>
<feature type="domain" description="Peptidase S1" evidence="12">
    <location>
        <begin position="60"/>
        <end position="311"/>
    </location>
</feature>
<evidence type="ECO:0000256" key="3">
    <source>
        <dbReference type="ARBA" id="ARBA00022729"/>
    </source>
</evidence>
<keyword evidence="1" id="KW-0768">Sushi</keyword>
<dbReference type="PROSITE" id="PS50240">
    <property type="entry name" value="TRYPSIN_DOM"/>
    <property type="match status" value="1"/>
</dbReference>
<feature type="signal peptide" evidence="11">
    <location>
        <begin position="1"/>
        <end position="22"/>
    </location>
</feature>
<evidence type="ECO:0000256" key="1">
    <source>
        <dbReference type="ARBA" id="ARBA00022659"/>
    </source>
</evidence>
<organism evidence="13 14">
    <name type="scientific">Bemisia tabaci</name>
    <name type="common">Sweetpotato whitefly</name>
    <name type="synonym">Aleurodes tabaci</name>
    <dbReference type="NCBI Taxonomy" id="7038"/>
    <lineage>
        <taxon>Eukaryota</taxon>
        <taxon>Metazoa</taxon>
        <taxon>Ecdysozoa</taxon>
        <taxon>Arthropoda</taxon>
        <taxon>Hexapoda</taxon>
        <taxon>Insecta</taxon>
        <taxon>Pterygota</taxon>
        <taxon>Neoptera</taxon>
        <taxon>Paraneoptera</taxon>
        <taxon>Hemiptera</taxon>
        <taxon>Sternorrhyncha</taxon>
        <taxon>Aleyrodoidea</taxon>
        <taxon>Aleyrodidae</taxon>
        <taxon>Aleyrodinae</taxon>
        <taxon>Bemisia</taxon>
    </lineage>
</organism>
<feature type="chain" id="PRO_5040292726" description="limulus clotting factor C" evidence="11">
    <location>
        <begin position="23"/>
        <end position="323"/>
    </location>
</feature>
<dbReference type="CDD" id="cd00190">
    <property type="entry name" value="Tryp_SPc"/>
    <property type="match status" value="1"/>
</dbReference>
<gene>
    <name evidence="13" type="ORF">BEMITA_LOCUS11785</name>
</gene>
<dbReference type="SUPFAM" id="SSF50494">
    <property type="entry name" value="Trypsin-like serine proteases"/>
    <property type="match status" value="1"/>
</dbReference>
<dbReference type="PANTHER" id="PTHR24252">
    <property type="entry name" value="ACROSIN-RELATED"/>
    <property type="match status" value="1"/>
</dbReference>
<keyword evidence="3 11" id="KW-0732">Signal</keyword>
<dbReference type="SMART" id="SM00020">
    <property type="entry name" value="Tryp_SPc"/>
    <property type="match status" value="1"/>
</dbReference>
<keyword evidence="2 10" id="KW-0645">Protease</keyword>
<evidence type="ECO:0000256" key="9">
    <source>
        <dbReference type="ARBA" id="ARBA00066707"/>
    </source>
</evidence>
<comment type="catalytic activity">
    <reaction evidence="8">
        <text>Selective cleavage of 103-Arg-|-Ser-104 and 124-Ile-|-Ile-125 bonds in Limulus clotting factor B to form activated factor B. Cleavage of -Pro-Arg-|-Xaa- bonds in synthetic substrates.</text>
        <dbReference type="EC" id="3.4.21.84"/>
    </reaction>
</comment>
<evidence type="ECO:0000256" key="7">
    <source>
        <dbReference type="ARBA" id="ARBA00023157"/>
    </source>
</evidence>
<evidence type="ECO:0000256" key="2">
    <source>
        <dbReference type="ARBA" id="ARBA00022670"/>
    </source>
</evidence>
<dbReference type="PRINTS" id="PR00722">
    <property type="entry name" value="CHYMOTRYPSIN"/>
</dbReference>
<evidence type="ECO:0000256" key="11">
    <source>
        <dbReference type="SAM" id="SignalP"/>
    </source>
</evidence>
<proteinExistence type="predicted"/>
<keyword evidence="4 10" id="KW-0378">Hydrolase</keyword>
<evidence type="ECO:0000256" key="4">
    <source>
        <dbReference type="ARBA" id="ARBA00022801"/>
    </source>
</evidence>
<dbReference type="Pfam" id="PF00089">
    <property type="entry name" value="Trypsin"/>
    <property type="match status" value="1"/>
</dbReference>
<dbReference type="FunFam" id="2.40.10.10:FF:000120">
    <property type="entry name" value="Putative serine protease"/>
    <property type="match status" value="1"/>
</dbReference>
<keyword evidence="7" id="KW-1015">Disulfide bond</keyword>
<dbReference type="InterPro" id="IPR018114">
    <property type="entry name" value="TRYPSIN_HIS"/>
</dbReference>
<protein>
    <recommendedName>
        <fullName evidence="9">limulus clotting factor C</fullName>
        <ecNumber evidence="9">3.4.21.84</ecNumber>
    </recommendedName>
</protein>
<dbReference type="EC" id="3.4.21.84" evidence="9"/>
<dbReference type="AlphaFoldDB" id="A0A9P0AFF5"/>
<dbReference type="EMBL" id="OU963868">
    <property type="protein sequence ID" value="CAH0393371.1"/>
    <property type="molecule type" value="Genomic_DNA"/>
</dbReference>
<dbReference type="Gene3D" id="2.40.10.10">
    <property type="entry name" value="Trypsin-like serine proteases"/>
    <property type="match status" value="1"/>
</dbReference>